<dbReference type="EMBL" id="JAOB01000034">
    <property type="protein sequence ID" value="EUA52154.1"/>
    <property type="molecule type" value="Genomic_DNA"/>
</dbReference>
<protein>
    <submittedName>
        <fullName evidence="1">Uncharacterized protein</fullName>
    </submittedName>
</protein>
<dbReference type="AlphaFoldDB" id="X8C7Q0"/>
<organism evidence="1">
    <name type="scientific">Mycobacterium xenopi 4042</name>
    <dbReference type="NCBI Taxonomy" id="1299334"/>
    <lineage>
        <taxon>Bacteria</taxon>
        <taxon>Bacillati</taxon>
        <taxon>Actinomycetota</taxon>
        <taxon>Actinomycetes</taxon>
        <taxon>Mycobacteriales</taxon>
        <taxon>Mycobacteriaceae</taxon>
        <taxon>Mycobacterium</taxon>
    </lineage>
</organism>
<proteinExistence type="predicted"/>
<comment type="caution">
    <text evidence="1">The sequence shown here is derived from an EMBL/GenBank/DDBJ whole genome shotgun (WGS) entry which is preliminary data.</text>
</comment>
<evidence type="ECO:0000313" key="1">
    <source>
        <dbReference type="EMBL" id="EUA52154.1"/>
    </source>
</evidence>
<dbReference type="PATRIC" id="fig|1299334.3.peg.3758"/>
<reference evidence="1" key="1">
    <citation type="submission" date="2014-01" db="EMBL/GenBank/DDBJ databases">
        <authorList>
            <person name="Brown-Elliot B."/>
            <person name="Wallace R."/>
            <person name="Lenaerts A."/>
            <person name="Ordway D."/>
            <person name="DeGroote M.A."/>
            <person name="Parker T."/>
            <person name="Sizemore C."/>
            <person name="Tallon L.J."/>
            <person name="Sadzewicz L.K."/>
            <person name="Sengamalay N."/>
            <person name="Fraser C.M."/>
            <person name="Hine E."/>
            <person name="Shefchek K.A."/>
            <person name="Das S.P."/>
            <person name="Tettelin H."/>
        </authorList>
    </citation>
    <scope>NUCLEOTIDE SEQUENCE [LARGE SCALE GENOMIC DNA]</scope>
    <source>
        <strain evidence="1">4042</strain>
    </source>
</reference>
<gene>
    <name evidence="1" type="ORF">I553_10424</name>
</gene>
<name>X8C7Q0_MYCXE</name>
<sequence>MGHRWPATRDHLFGSLAMIGGRSAWCQLRLLAAPVGLSFDDEFMRC</sequence>
<accession>X8C7Q0</accession>